<dbReference type="EMBL" id="CP003060">
    <property type="protein sequence ID" value="AEP28863.1"/>
    <property type="molecule type" value="Genomic_DNA"/>
</dbReference>
<gene>
    <name evidence="1" type="ordered locus">GNIT_0719</name>
</gene>
<keyword evidence="2" id="KW-1185">Reference proteome</keyword>
<evidence type="ECO:0000313" key="1">
    <source>
        <dbReference type="EMBL" id="AEP28863.1"/>
    </source>
</evidence>
<dbReference type="KEGG" id="gni:GNIT_0719"/>
<dbReference type="AlphaFoldDB" id="G4QFS8"/>
<organism evidence="1 2">
    <name type="scientific">Glaciecola nitratireducens (strain JCM 12485 / KCTC 12276 / FR1064)</name>
    <dbReference type="NCBI Taxonomy" id="1085623"/>
    <lineage>
        <taxon>Bacteria</taxon>
        <taxon>Pseudomonadati</taxon>
        <taxon>Pseudomonadota</taxon>
        <taxon>Gammaproteobacteria</taxon>
        <taxon>Alteromonadales</taxon>
        <taxon>Alteromonadaceae</taxon>
        <taxon>Brumicola</taxon>
    </lineage>
</organism>
<dbReference type="STRING" id="1085623.GNIT_0719"/>
<name>G4QFS8_GLANF</name>
<proteinExistence type="predicted"/>
<protein>
    <submittedName>
        <fullName evidence="1">Uncharacterized protein</fullName>
    </submittedName>
</protein>
<dbReference type="OrthoDB" id="5822620at2"/>
<dbReference type="HOGENOM" id="CLU_2422016_0_0_6"/>
<sequence>MARKTALQTLLETHPNLVHSELCKVTSHVQREEDGWFVNTLLIVKSDVPFIFKRRKKYKNLESSVVNLTYYPEVKEIAGMEFETMKVVRIKVS</sequence>
<reference evidence="1 2" key="1">
    <citation type="journal article" date="2011" name="J. Bacteriol.">
        <title>Complete genome sequence of seawater bacterium Glaciecola nitratireducens FR1064T.</title>
        <authorList>
            <person name="Bian F."/>
            <person name="Qin Q.L."/>
            <person name="Xie B.B."/>
            <person name="Shu Y.L."/>
            <person name="Zhang X.Y."/>
            <person name="Yu Y."/>
            <person name="Chen B."/>
            <person name="Chen X.L."/>
            <person name="Zhou B.C."/>
            <person name="Zhang Y.Z."/>
        </authorList>
    </citation>
    <scope>NUCLEOTIDE SEQUENCE [LARGE SCALE GENOMIC DNA]</scope>
    <source>
        <strain evidence="2">JCM 12485 / KCTC 12276 / FR1064</strain>
    </source>
</reference>
<evidence type="ECO:0000313" key="2">
    <source>
        <dbReference type="Proteomes" id="UP000009282"/>
    </source>
</evidence>
<dbReference type="RefSeq" id="WP_014107738.1">
    <property type="nucleotide sequence ID" value="NC_016041.1"/>
</dbReference>
<accession>G4QFS8</accession>
<dbReference type="Proteomes" id="UP000009282">
    <property type="component" value="Chromosome"/>
</dbReference>